<evidence type="ECO:0000313" key="3">
    <source>
        <dbReference type="WBParaSite" id="nRc.2.0.1.t28114-RA"/>
    </source>
</evidence>
<evidence type="ECO:0000256" key="1">
    <source>
        <dbReference type="SAM" id="Phobius"/>
    </source>
</evidence>
<feature type="transmembrane region" description="Helical" evidence="1">
    <location>
        <begin position="55"/>
        <end position="76"/>
    </location>
</feature>
<proteinExistence type="predicted"/>
<keyword evidence="1" id="KW-1133">Transmembrane helix</keyword>
<dbReference type="AlphaFoldDB" id="A0A915JPD1"/>
<dbReference type="WBParaSite" id="nRc.2.0.1.t28114-RA">
    <property type="protein sequence ID" value="nRc.2.0.1.t28114-RA"/>
    <property type="gene ID" value="nRc.2.0.1.g28114"/>
</dbReference>
<accession>A0A915JPD1</accession>
<evidence type="ECO:0000313" key="2">
    <source>
        <dbReference type="Proteomes" id="UP000887565"/>
    </source>
</evidence>
<dbReference type="Proteomes" id="UP000887565">
    <property type="component" value="Unplaced"/>
</dbReference>
<keyword evidence="2" id="KW-1185">Reference proteome</keyword>
<protein>
    <submittedName>
        <fullName evidence="3">Ovule protein</fullName>
    </submittedName>
</protein>
<organism evidence="2 3">
    <name type="scientific">Romanomermis culicivorax</name>
    <name type="common">Nematode worm</name>
    <dbReference type="NCBI Taxonomy" id="13658"/>
    <lineage>
        <taxon>Eukaryota</taxon>
        <taxon>Metazoa</taxon>
        <taxon>Ecdysozoa</taxon>
        <taxon>Nematoda</taxon>
        <taxon>Enoplea</taxon>
        <taxon>Dorylaimia</taxon>
        <taxon>Mermithida</taxon>
        <taxon>Mermithoidea</taxon>
        <taxon>Mermithidae</taxon>
        <taxon>Romanomermis</taxon>
    </lineage>
</organism>
<keyword evidence="1" id="KW-0472">Membrane</keyword>
<name>A0A915JPD1_ROMCU</name>
<keyword evidence="1" id="KW-0812">Transmembrane</keyword>
<reference evidence="3" key="1">
    <citation type="submission" date="2022-11" db="UniProtKB">
        <authorList>
            <consortium name="WormBaseParasite"/>
        </authorList>
    </citation>
    <scope>IDENTIFICATION</scope>
</reference>
<sequence length="78" mass="8937">MYLMLTASQSNNHFQPTLHLFLNPSCSYRLELSSSPFLSIFQESVGRIEEKKSSLLITSLFWLCILGLPTFLVRLITL</sequence>